<comment type="caution">
    <text evidence="2">The sequence shown here is derived from an EMBL/GenBank/DDBJ whole genome shotgun (WGS) entry which is preliminary data.</text>
</comment>
<keyword evidence="3" id="KW-1185">Reference proteome</keyword>
<proteinExistence type="predicted"/>
<organism evidence="2 3">
    <name type="scientific">Pseudoalteromonas luteoviolacea DSM 6061</name>
    <dbReference type="NCBI Taxonomy" id="1365250"/>
    <lineage>
        <taxon>Bacteria</taxon>
        <taxon>Pseudomonadati</taxon>
        <taxon>Pseudomonadota</taxon>
        <taxon>Gammaproteobacteria</taxon>
        <taxon>Alteromonadales</taxon>
        <taxon>Pseudoalteromonadaceae</taxon>
        <taxon>Pseudoalteromonas</taxon>
    </lineage>
</organism>
<dbReference type="Proteomes" id="UP000076643">
    <property type="component" value="Unassembled WGS sequence"/>
</dbReference>
<evidence type="ECO:0000313" key="2">
    <source>
        <dbReference type="EMBL" id="KZN35362.1"/>
    </source>
</evidence>
<evidence type="ECO:0000256" key="1">
    <source>
        <dbReference type="SAM" id="SignalP"/>
    </source>
</evidence>
<dbReference type="AlphaFoldDB" id="A0A166W3A3"/>
<dbReference type="PROSITE" id="PS51257">
    <property type="entry name" value="PROKAR_LIPOPROTEIN"/>
    <property type="match status" value="1"/>
</dbReference>
<dbReference type="RefSeq" id="WP_063365565.1">
    <property type="nucleotide sequence ID" value="NZ_AQHB01000035.1"/>
</dbReference>
<evidence type="ECO:0008006" key="4">
    <source>
        <dbReference type="Google" id="ProtNLM"/>
    </source>
</evidence>
<gene>
    <name evidence="2" type="ORF">N475_18645</name>
</gene>
<reference evidence="2 3" key="1">
    <citation type="submission" date="2013-07" db="EMBL/GenBank/DDBJ databases">
        <title>Comparative Genomic and Metabolomic Analysis of Twelve Strains of Pseudoalteromonas luteoviolacea.</title>
        <authorList>
            <person name="Vynne N.G."/>
            <person name="Mansson M."/>
            <person name="Gram L."/>
        </authorList>
    </citation>
    <scope>NUCLEOTIDE SEQUENCE [LARGE SCALE GENOMIC DNA]</scope>
    <source>
        <strain evidence="2 3">DSM 6061</strain>
    </source>
</reference>
<evidence type="ECO:0000313" key="3">
    <source>
        <dbReference type="Proteomes" id="UP000076643"/>
    </source>
</evidence>
<protein>
    <recommendedName>
        <fullName evidence="4">Lipoprotein</fullName>
    </recommendedName>
</protein>
<accession>A0A166W3A3</accession>
<keyword evidence="1" id="KW-0732">Signal</keyword>
<name>A0A166W3A3_9GAMM</name>
<feature type="signal peptide" evidence="1">
    <location>
        <begin position="1"/>
        <end position="24"/>
    </location>
</feature>
<dbReference type="PATRIC" id="fig|1365250.3.peg.3328"/>
<sequence length="127" mass="13886">MTKPRLLTVFLALLVSACHSSNHSQPLPAVLSATSPSVILELQQAVVTLKGGQPPTLAHNVLTHSPQLIITSGQLTSDQAMLTVDLSQLPISAFELQLRENLCVLYYSKADKFVPLRHAQCVEYRPE</sequence>
<dbReference type="EMBL" id="AUYB01000112">
    <property type="protein sequence ID" value="KZN35362.1"/>
    <property type="molecule type" value="Genomic_DNA"/>
</dbReference>
<feature type="chain" id="PRO_5007881589" description="Lipoprotein" evidence="1">
    <location>
        <begin position="25"/>
        <end position="127"/>
    </location>
</feature>